<feature type="transmembrane region" description="Helical" evidence="6">
    <location>
        <begin position="682"/>
        <end position="705"/>
    </location>
</feature>
<dbReference type="Proteomes" id="UP000518266">
    <property type="component" value="Unassembled WGS sequence"/>
</dbReference>
<feature type="chain" id="PRO_5029829950" description="Major facilitator superfamily (MFS) profile domain-containing protein" evidence="7">
    <location>
        <begin position="20"/>
        <end position="1047"/>
    </location>
</feature>
<evidence type="ECO:0000313" key="9">
    <source>
        <dbReference type="EMBL" id="KAF3855151.1"/>
    </source>
</evidence>
<evidence type="ECO:0000256" key="7">
    <source>
        <dbReference type="SAM" id="SignalP"/>
    </source>
</evidence>
<dbReference type="PROSITE" id="PS00217">
    <property type="entry name" value="SUGAR_TRANSPORT_2"/>
    <property type="match status" value="1"/>
</dbReference>
<feature type="signal peptide" evidence="7">
    <location>
        <begin position="1"/>
        <end position="19"/>
    </location>
</feature>
<reference evidence="9 10" key="1">
    <citation type="submission" date="2020-03" db="EMBL/GenBank/DDBJ databases">
        <title>Dissostichus mawsoni Genome sequencing and assembly.</title>
        <authorList>
            <person name="Park H."/>
        </authorList>
    </citation>
    <scope>NUCLEOTIDE SEQUENCE [LARGE SCALE GENOMIC DNA]</scope>
    <source>
        <strain evidence="9">DM0001</strain>
        <tissue evidence="9">Muscle</tissue>
    </source>
</reference>
<keyword evidence="2" id="KW-0813">Transport</keyword>
<dbReference type="OrthoDB" id="3936150at2759"/>
<keyword evidence="3 6" id="KW-0812">Transmembrane</keyword>
<dbReference type="InterPro" id="IPR036259">
    <property type="entry name" value="MFS_trans_sf"/>
</dbReference>
<gene>
    <name evidence="9" type="ORF">F7725_023206</name>
</gene>
<feature type="transmembrane region" description="Helical" evidence="6">
    <location>
        <begin position="1018"/>
        <end position="1038"/>
    </location>
</feature>
<evidence type="ECO:0000256" key="3">
    <source>
        <dbReference type="ARBA" id="ARBA00022692"/>
    </source>
</evidence>
<comment type="subcellular location">
    <subcellularLocation>
        <location evidence="1">Membrane</location>
        <topology evidence="1">Multi-pass membrane protein</topology>
    </subcellularLocation>
</comment>
<dbReference type="EMBL" id="JAAKFY010000007">
    <property type="protein sequence ID" value="KAF3855151.1"/>
    <property type="molecule type" value="Genomic_DNA"/>
</dbReference>
<dbReference type="SUPFAM" id="SSF103473">
    <property type="entry name" value="MFS general substrate transporter"/>
    <property type="match status" value="1"/>
</dbReference>
<name>A0A7J5Z203_DISMA</name>
<keyword evidence="7" id="KW-0732">Signal</keyword>
<evidence type="ECO:0000256" key="4">
    <source>
        <dbReference type="ARBA" id="ARBA00022989"/>
    </source>
</evidence>
<evidence type="ECO:0000256" key="5">
    <source>
        <dbReference type="ARBA" id="ARBA00023136"/>
    </source>
</evidence>
<evidence type="ECO:0000256" key="1">
    <source>
        <dbReference type="ARBA" id="ARBA00004141"/>
    </source>
</evidence>
<protein>
    <recommendedName>
        <fullName evidence="8">Major facilitator superfamily (MFS) profile domain-containing protein</fullName>
    </recommendedName>
</protein>
<dbReference type="FunFam" id="1.20.1250.20:FF:000942">
    <property type="entry name" value="Synaptic vesicle glycoprotein 2"/>
    <property type="match status" value="1"/>
</dbReference>
<feature type="transmembrane region" description="Helical" evidence="6">
    <location>
        <begin position="906"/>
        <end position="924"/>
    </location>
</feature>
<dbReference type="InterPro" id="IPR005829">
    <property type="entry name" value="Sugar_transporter_CS"/>
</dbReference>
<feature type="transmembrane region" description="Helical" evidence="6">
    <location>
        <begin position="847"/>
        <end position="867"/>
    </location>
</feature>
<dbReference type="PROSITE" id="PS50850">
    <property type="entry name" value="MFS"/>
    <property type="match status" value="1"/>
</dbReference>
<organism evidence="9 10">
    <name type="scientific">Dissostichus mawsoni</name>
    <name type="common">Antarctic cod</name>
    <dbReference type="NCBI Taxonomy" id="36200"/>
    <lineage>
        <taxon>Eukaryota</taxon>
        <taxon>Metazoa</taxon>
        <taxon>Chordata</taxon>
        <taxon>Craniata</taxon>
        <taxon>Vertebrata</taxon>
        <taxon>Euteleostomi</taxon>
        <taxon>Actinopterygii</taxon>
        <taxon>Neopterygii</taxon>
        <taxon>Teleostei</taxon>
        <taxon>Neoteleostei</taxon>
        <taxon>Acanthomorphata</taxon>
        <taxon>Eupercaria</taxon>
        <taxon>Perciformes</taxon>
        <taxon>Notothenioidei</taxon>
        <taxon>Nototheniidae</taxon>
        <taxon>Dissostichus</taxon>
    </lineage>
</organism>
<evidence type="ECO:0000256" key="6">
    <source>
        <dbReference type="SAM" id="Phobius"/>
    </source>
</evidence>
<keyword evidence="5 6" id="KW-0472">Membrane</keyword>
<comment type="caution">
    <text evidence="9">The sequence shown here is derived from an EMBL/GenBank/DDBJ whole genome shotgun (WGS) entry which is preliminary data.</text>
</comment>
<evidence type="ECO:0000256" key="2">
    <source>
        <dbReference type="ARBA" id="ARBA00022448"/>
    </source>
</evidence>
<dbReference type="InterPro" id="IPR011701">
    <property type="entry name" value="MFS"/>
</dbReference>
<proteinExistence type="predicted"/>
<feature type="transmembrane region" description="Helical" evidence="6">
    <location>
        <begin position="990"/>
        <end position="1012"/>
    </location>
</feature>
<sequence length="1047" mass="114804">MVLELAALVFLMMGTVATASSLKRSAGSAGVLSCRGPPMLLTSVEAALVLTGLSFGSVLTAFFERLTEQILVRFSEEALLLLGRFGLPCFCEKVAPLVFEKIDCCRCGYFGFGSRCSSTKEVNQGVTERFAGRRWLLCFTGWRIVTEEVIQRVNECVAGRRRLLCFSGWRNSAEKVFQRVEERFAGTRWFLCFSGWRNSAEKVFQRVKERFAGTRWFLCFSGWRNSAEKVFQRVEERFAGTRWFLCFSGWRNSAEKVFQRVKERFAGTQWFLCFSSWGIINDDINQRAVAVVFLRQAKTSLRRSSKGSTNAWLAGGGCSVSTAGKSAPRSIIGSVEVSIASSSSSLPVFPSTGGNCNTTGLFNLIRWRFFNSNICFYYSSCGASVSLPNMSSNSSAGSSKGISVLSSSASATGLSAASSSSRESVMLLVRSTKSSEGSTLLDGVFAVWMLTGSNKGSAMRSTGAANVNSAATAKTVAVLLKTVSSTVSFTERLGSHETDAVAVYTASWTWAGVDLAGEILFDRSSSNLPRDAGESSQRRLTYEEAVEEAGFGLFHWLLLVVCGWANASDAVEILCVSFLLPTARCDLLLSSSDMGLLTASIFLGMMVGGYMWGYLADQRGRRRILVVSLTVNGVFGGLASVAPWFWLFLLLRFISGIGVGGSIPVIFSYFSEFMPRRRRGAMISALATFWMAGNILAAGLAWLVIPRTWAHFSLGFLDFQSWRLFVVLCSVPSLTSALMFRLLMPESPKFLMEAGQEKEALHVFQVMFKLNMRGKGKSLPYSIYYKCDRFHLKLLKEFGLCINSKKRSEQEETGPHGSQRERLCCIVKKAMMPINQMFNGSLRSRSFVLLIVFYCISFGYYGLWMWFPELFKRIEDGGSPCANASLPSLLHNQSCYPVKTAVYMEGFIVAASNLPGNIFTILIMDTTGGKALLSVSLMVSSVSVFFIYVVQTKGQSLLLSCIFSGVSVIAWNSLDVLGTELYPTQMRSSALGFFTGVGRVAAIMGNIAFGMLVDSNCAVPILLVSALLLTGGLVALLLPQTKHSELT</sequence>
<evidence type="ECO:0000259" key="8">
    <source>
        <dbReference type="PROSITE" id="PS50850"/>
    </source>
</evidence>
<dbReference type="GO" id="GO:0022857">
    <property type="term" value="F:transmembrane transporter activity"/>
    <property type="evidence" value="ECO:0007669"/>
    <property type="project" value="InterPro"/>
</dbReference>
<dbReference type="AlphaFoldDB" id="A0A7J5Z203"/>
<feature type="transmembrane region" description="Helical" evidence="6">
    <location>
        <begin position="587"/>
        <end position="612"/>
    </location>
</feature>
<feature type="transmembrane region" description="Helical" evidence="6">
    <location>
        <begin position="725"/>
        <end position="743"/>
    </location>
</feature>
<feature type="transmembrane region" description="Helical" evidence="6">
    <location>
        <begin position="957"/>
        <end position="978"/>
    </location>
</feature>
<dbReference type="PANTHER" id="PTHR23511">
    <property type="entry name" value="SYNAPTIC VESICLE GLYCOPROTEIN 2"/>
    <property type="match status" value="1"/>
</dbReference>
<keyword evidence="4 6" id="KW-1133">Transmembrane helix</keyword>
<dbReference type="InterPro" id="IPR020846">
    <property type="entry name" value="MFS_dom"/>
</dbReference>
<dbReference type="PANTHER" id="PTHR23511:SF34">
    <property type="entry name" value="SYNAPTIC VESICLE GLYCOPROTEIN 2"/>
    <property type="match status" value="1"/>
</dbReference>
<dbReference type="Gene3D" id="1.20.1250.20">
    <property type="entry name" value="MFS general substrate transporter like domains"/>
    <property type="match status" value="1"/>
</dbReference>
<evidence type="ECO:0000313" key="10">
    <source>
        <dbReference type="Proteomes" id="UP000518266"/>
    </source>
</evidence>
<dbReference type="GO" id="GO:0016020">
    <property type="term" value="C:membrane"/>
    <property type="evidence" value="ECO:0007669"/>
    <property type="project" value="UniProtKB-SubCell"/>
</dbReference>
<feature type="domain" description="Major facilitator superfamily (MFS) profile" evidence="8">
    <location>
        <begin position="558"/>
        <end position="1043"/>
    </location>
</feature>
<keyword evidence="10" id="KW-1185">Reference proteome</keyword>
<dbReference type="FunFam" id="1.20.1250.20:FF:001499">
    <property type="entry name" value="Synaptic vesicle glycoprotein 2"/>
    <property type="match status" value="1"/>
</dbReference>
<feature type="transmembrane region" description="Helical" evidence="6">
    <location>
        <begin position="931"/>
        <end position="951"/>
    </location>
</feature>
<accession>A0A7J5Z203</accession>
<feature type="transmembrane region" description="Helical" evidence="6">
    <location>
        <begin position="653"/>
        <end position="670"/>
    </location>
</feature>
<dbReference type="Pfam" id="PF07690">
    <property type="entry name" value="MFS_1"/>
    <property type="match status" value="1"/>
</dbReference>
<feature type="transmembrane region" description="Helical" evidence="6">
    <location>
        <begin position="624"/>
        <end position="647"/>
    </location>
</feature>